<dbReference type="RefSeq" id="WP_114118859.1">
    <property type="nucleotide sequence ID" value="NZ_BMHU01000008.1"/>
</dbReference>
<dbReference type="Gene3D" id="3.40.50.720">
    <property type="entry name" value="NAD(P)-binding Rossmann-like Domain"/>
    <property type="match status" value="1"/>
</dbReference>
<evidence type="ECO:0000256" key="2">
    <source>
        <dbReference type="ARBA" id="ARBA00006054"/>
    </source>
</evidence>
<dbReference type="EC" id="1.1.1.27" evidence="3 7"/>
<feature type="binding site" evidence="7">
    <location>
        <position position="92"/>
    </location>
    <ligand>
        <name>substrate</name>
    </ligand>
</feature>
<evidence type="ECO:0000256" key="1">
    <source>
        <dbReference type="ARBA" id="ARBA00004843"/>
    </source>
</evidence>
<dbReference type="PANTHER" id="PTHR43128:SF16">
    <property type="entry name" value="L-LACTATE DEHYDROGENASE"/>
    <property type="match status" value="1"/>
</dbReference>
<dbReference type="InterPro" id="IPR015955">
    <property type="entry name" value="Lactate_DH/Glyco_Ohase_4_C"/>
</dbReference>
<evidence type="ECO:0000256" key="5">
    <source>
        <dbReference type="ARBA" id="ARBA00023027"/>
    </source>
</evidence>
<feature type="binding site" evidence="9">
    <location>
        <begin position="13"/>
        <end position="18"/>
    </location>
    <ligand>
        <name>NAD(+)</name>
        <dbReference type="ChEBI" id="CHEBI:57540"/>
    </ligand>
</feature>
<evidence type="ECO:0000256" key="9">
    <source>
        <dbReference type="PIRSR" id="PIRSR000102-3"/>
    </source>
</evidence>
<dbReference type="Gene3D" id="3.90.110.10">
    <property type="entry name" value="Lactate dehydrogenase/glycoside hydrolase, family 4, C-terminal"/>
    <property type="match status" value="1"/>
</dbReference>
<comment type="pathway">
    <text evidence="1 7">Fermentation; pyruvate fermentation to lactate; (S)-lactate from pyruvate: step 1/1.</text>
</comment>
<dbReference type="NCBIfam" id="TIGR01771">
    <property type="entry name" value="L-LDH-NAD"/>
    <property type="match status" value="1"/>
</dbReference>
<evidence type="ECO:0000259" key="10">
    <source>
        <dbReference type="Pfam" id="PF00056"/>
    </source>
</evidence>
<dbReference type="GO" id="GO:0004459">
    <property type="term" value="F:L-lactate dehydrogenase (NAD+) activity"/>
    <property type="evidence" value="ECO:0007669"/>
    <property type="project" value="UniProtKB-UniRule"/>
</dbReference>
<dbReference type="Proteomes" id="UP000253508">
    <property type="component" value="Unassembled WGS sequence"/>
</dbReference>
<evidence type="ECO:0000256" key="7">
    <source>
        <dbReference type="HAMAP-Rule" id="MF_00488"/>
    </source>
</evidence>
<dbReference type="HAMAP" id="MF_00488">
    <property type="entry name" value="Lactate_dehydrog"/>
    <property type="match status" value="1"/>
</dbReference>
<feature type="modified residue" description="Phosphotyrosine" evidence="7">
    <location>
        <position position="221"/>
    </location>
</feature>
<dbReference type="OrthoDB" id="9802969at2"/>
<feature type="binding site" evidence="7">
    <location>
        <position position="147"/>
    </location>
    <ligand>
        <name>NAD(+)</name>
        <dbReference type="ChEBI" id="CHEBI:57540"/>
    </ligand>
</feature>
<feature type="binding site" evidence="7">
    <location>
        <begin position="83"/>
        <end position="84"/>
    </location>
    <ligand>
        <name>NAD(+)</name>
        <dbReference type="ChEBI" id="CHEBI:57540"/>
    </ligand>
</feature>
<sequence length="315" mass="32763">MAVIENAKVTVVGAGAVGSATAYALMIRGSAREVVLYDIDEKRASAEALDLAHGAMFTGASEVTGTSNIERTAASHVIVVTAGAAQRPGQTRLELVETNARIMASLIPSLVEASPRAIVIIVSNPCDVLATLAVEQTGADPARMFASGCVLDTSRLRRAIAIRAQVDPRSVHAHIIGEHGDSEFPLWSSARIGPLPVEDWGEQFTPEELEAIATEVRTAAYTIIEGKGATNYAIGLSSTRIVEAVLRDERAILPVSTVLSGTLGVDGVALSLPSIVGSAGAVPLDRIRLSDAEQELLARSAATLGETAAAVRAVL</sequence>
<comment type="activity regulation">
    <text evidence="7">Allosterically activated by fructose 1,6-bisphosphate (FBP).</text>
</comment>
<accession>A0A367XVG1</accession>
<dbReference type="PANTHER" id="PTHR43128">
    <property type="entry name" value="L-2-HYDROXYCARBOXYLATE DEHYDROGENASE (NAD(P)(+))"/>
    <property type="match status" value="1"/>
</dbReference>
<feature type="binding site" evidence="7">
    <location>
        <position position="105"/>
    </location>
    <ligand>
        <name>NAD(+)</name>
        <dbReference type="ChEBI" id="CHEBI:57540"/>
    </ligand>
</feature>
<keyword evidence="13" id="KW-1185">Reference proteome</keyword>
<feature type="active site" description="Proton acceptor" evidence="7 8">
    <location>
        <position position="179"/>
    </location>
</feature>
<reference evidence="12 13" key="1">
    <citation type="submission" date="2018-07" db="EMBL/GenBank/DDBJ databases">
        <title>Microbacterium endoborsara sp. nov., a novel actinobacterium isolated from Borszczowia aralocaspica.</title>
        <authorList>
            <person name="An D."/>
        </authorList>
    </citation>
    <scope>NUCLEOTIDE SEQUENCE [LARGE SCALE GENOMIC DNA]</scope>
    <source>
        <strain evidence="12 13">C1.15228</strain>
    </source>
</reference>
<dbReference type="InterPro" id="IPR022383">
    <property type="entry name" value="Lactate/malate_DH_C"/>
</dbReference>
<keyword evidence="4 7" id="KW-0560">Oxidoreductase</keyword>
<dbReference type="SUPFAM" id="SSF51735">
    <property type="entry name" value="NAD(P)-binding Rossmann-fold domains"/>
    <property type="match status" value="1"/>
</dbReference>
<dbReference type="InterPro" id="IPR011304">
    <property type="entry name" value="L-lactate_DH"/>
</dbReference>
<feature type="binding site" evidence="7">
    <location>
        <position position="43"/>
    </location>
    <ligand>
        <name>NAD(+)</name>
        <dbReference type="ChEBI" id="CHEBI:57540"/>
    </ligand>
</feature>
<dbReference type="SUPFAM" id="SSF56327">
    <property type="entry name" value="LDH C-terminal domain-like"/>
    <property type="match status" value="1"/>
</dbReference>
<protein>
    <recommendedName>
        <fullName evidence="3 7">L-lactate dehydrogenase</fullName>
        <shortName evidence="7">L-LDH</shortName>
        <ecNumber evidence="3 7">1.1.1.27</ecNumber>
    </recommendedName>
</protein>
<evidence type="ECO:0000313" key="12">
    <source>
        <dbReference type="EMBL" id="RCK56782.1"/>
    </source>
</evidence>
<dbReference type="UniPathway" id="UPA00554">
    <property type="reaction ID" value="UER00611"/>
</dbReference>
<keyword evidence="7" id="KW-0963">Cytoplasm</keyword>
<dbReference type="PROSITE" id="PS00064">
    <property type="entry name" value="L_LDH"/>
    <property type="match status" value="1"/>
</dbReference>
<keyword evidence="7" id="KW-0597">Phosphoprotein</keyword>
<dbReference type="InterPro" id="IPR036291">
    <property type="entry name" value="NAD(P)-bd_dom_sf"/>
</dbReference>
<name>A0A367XVG1_9MICO</name>
<dbReference type="PIRSF" id="PIRSF000102">
    <property type="entry name" value="Lac_mal_DH"/>
    <property type="match status" value="1"/>
</dbReference>
<comment type="similarity">
    <text evidence="2 7">Belongs to the LDH/MDH superfamily. LDH family.</text>
</comment>
<dbReference type="InterPro" id="IPR018177">
    <property type="entry name" value="L-lactate_DH_AS"/>
</dbReference>
<feature type="binding site" evidence="7">
    <location>
        <position position="172"/>
    </location>
    <ligand>
        <name>beta-D-fructose 1,6-bisphosphate</name>
        <dbReference type="ChEBI" id="CHEBI:32966"/>
        <note>allosteric activator</note>
    </ligand>
</feature>
<comment type="caution">
    <text evidence="7">Lacks conserved residue(s) required for the propagation of feature annotation.</text>
</comment>
<dbReference type="GO" id="GO:0006089">
    <property type="term" value="P:lactate metabolic process"/>
    <property type="evidence" value="ECO:0007669"/>
    <property type="project" value="TreeGrafter"/>
</dbReference>
<evidence type="ECO:0000256" key="8">
    <source>
        <dbReference type="PIRSR" id="PIRSR000102-1"/>
    </source>
</evidence>
<feature type="domain" description="Lactate/malate dehydrogenase C-terminal" evidence="11">
    <location>
        <begin position="151"/>
        <end position="307"/>
    </location>
</feature>
<dbReference type="EMBL" id="QORO01000007">
    <property type="protein sequence ID" value="RCK56782.1"/>
    <property type="molecule type" value="Genomic_DNA"/>
</dbReference>
<feature type="binding site" evidence="7 9">
    <location>
        <begin position="122"/>
        <end position="124"/>
    </location>
    <ligand>
        <name>NAD(+)</name>
        <dbReference type="ChEBI" id="CHEBI:57540"/>
    </ligand>
</feature>
<feature type="binding site" evidence="7">
    <location>
        <begin position="152"/>
        <end position="155"/>
    </location>
    <ligand>
        <name>substrate</name>
    </ligand>
</feature>
<feature type="binding site" evidence="7">
    <location>
        <position position="86"/>
    </location>
    <ligand>
        <name>substrate</name>
    </ligand>
</feature>
<dbReference type="InterPro" id="IPR001236">
    <property type="entry name" value="Lactate/malate_DH_N"/>
</dbReference>
<dbReference type="GO" id="GO:0006096">
    <property type="term" value="P:glycolytic process"/>
    <property type="evidence" value="ECO:0007669"/>
    <property type="project" value="UniProtKB-UniRule"/>
</dbReference>
<feature type="binding site" evidence="7">
    <location>
        <position position="157"/>
    </location>
    <ligand>
        <name>beta-D-fructose 1,6-bisphosphate</name>
        <dbReference type="ChEBI" id="CHEBI:32966"/>
        <note>allosteric activator</note>
    </ligand>
</feature>
<dbReference type="AlphaFoldDB" id="A0A367XVG1"/>
<feature type="binding site" evidence="7">
    <location>
        <position position="230"/>
    </location>
    <ligand>
        <name>substrate</name>
    </ligand>
</feature>
<comment type="caution">
    <text evidence="12">The sequence shown here is derived from an EMBL/GenBank/DDBJ whole genome shotgun (WGS) entry which is preliminary data.</text>
</comment>
<dbReference type="PRINTS" id="PR00086">
    <property type="entry name" value="LLDHDRGNASE"/>
</dbReference>
<feature type="binding site" evidence="7">
    <location>
        <begin position="124"/>
        <end position="127"/>
    </location>
    <ligand>
        <name>substrate</name>
    </ligand>
</feature>
<evidence type="ECO:0000313" key="13">
    <source>
        <dbReference type="Proteomes" id="UP000253508"/>
    </source>
</evidence>
<evidence type="ECO:0000256" key="6">
    <source>
        <dbReference type="ARBA" id="ARBA00049258"/>
    </source>
</evidence>
<keyword evidence="5 7" id="KW-0520">NAD</keyword>
<feature type="binding site" evidence="7 9">
    <location>
        <position position="38"/>
    </location>
    <ligand>
        <name>NAD(+)</name>
        <dbReference type="ChEBI" id="CHEBI:57540"/>
    </ligand>
</feature>
<proteinExistence type="inferred from homology"/>
<comment type="catalytic activity">
    <reaction evidence="6 7">
        <text>(S)-lactate + NAD(+) = pyruvate + NADH + H(+)</text>
        <dbReference type="Rhea" id="RHEA:23444"/>
        <dbReference type="ChEBI" id="CHEBI:15361"/>
        <dbReference type="ChEBI" id="CHEBI:15378"/>
        <dbReference type="ChEBI" id="CHEBI:16651"/>
        <dbReference type="ChEBI" id="CHEBI:57540"/>
        <dbReference type="ChEBI" id="CHEBI:57945"/>
        <dbReference type="EC" id="1.1.1.27"/>
    </reaction>
</comment>
<evidence type="ECO:0000256" key="4">
    <source>
        <dbReference type="ARBA" id="ARBA00023002"/>
    </source>
</evidence>
<comment type="subunit">
    <text evidence="7">Homotetramer.</text>
</comment>
<keyword evidence="7" id="KW-0021">Allosteric enzyme</keyword>
<dbReference type="GO" id="GO:0005737">
    <property type="term" value="C:cytoplasm"/>
    <property type="evidence" value="ECO:0007669"/>
    <property type="project" value="UniProtKB-SubCell"/>
</dbReference>
<dbReference type="Pfam" id="PF02866">
    <property type="entry name" value="Ldh_1_C"/>
    <property type="match status" value="1"/>
</dbReference>
<comment type="subcellular location">
    <subcellularLocation>
        <location evidence="7">Cytoplasm</location>
    </subcellularLocation>
</comment>
<dbReference type="Pfam" id="PF00056">
    <property type="entry name" value="Ldh_1_N"/>
    <property type="match status" value="1"/>
</dbReference>
<evidence type="ECO:0000256" key="3">
    <source>
        <dbReference type="ARBA" id="ARBA00012967"/>
    </source>
</evidence>
<feature type="binding site" evidence="7">
    <location>
        <position position="17"/>
    </location>
    <ligand>
        <name>NAD(+)</name>
        <dbReference type="ChEBI" id="CHEBI:57540"/>
    </ligand>
</feature>
<gene>
    <name evidence="7" type="primary">ldh</name>
    <name evidence="12" type="ORF">DTO57_13930</name>
</gene>
<evidence type="ECO:0000259" key="11">
    <source>
        <dbReference type="Pfam" id="PF02866"/>
    </source>
</evidence>
<dbReference type="InterPro" id="IPR001557">
    <property type="entry name" value="L-lactate/malate_DH"/>
</dbReference>
<feature type="binding site" evidence="9">
    <location>
        <position position="99"/>
    </location>
    <ligand>
        <name>NAD(+)</name>
        <dbReference type="ChEBI" id="CHEBI:57540"/>
    </ligand>
</feature>
<feature type="domain" description="Lactate/malate dehydrogenase N-terminal" evidence="10">
    <location>
        <begin position="8"/>
        <end position="145"/>
    </location>
</feature>
<comment type="function">
    <text evidence="7">Catalyzes the conversion of lactate to pyruvate.</text>
</comment>
<organism evidence="12 13">
    <name type="scientific">Microbacterium sorbitolivorans</name>
    <dbReference type="NCBI Taxonomy" id="1867410"/>
    <lineage>
        <taxon>Bacteria</taxon>
        <taxon>Bacillati</taxon>
        <taxon>Actinomycetota</taxon>
        <taxon>Actinomycetes</taxon>
        <taxon>Micrococcales</taxon>
        <taxon>Microbacteriaceae</taxon>
        <taxon>Microbacterium</taxon>
    </lineage>
</organism>